<proteinExistence type="inferred from homology"/>
<evidence type="ECO:0000256" key="3">
    <source>
        <dbReference type="ARBA" id="ARBA00022448"/>
    </source>
</evidence>
<dbReference type="Gene3D" id="3.40.50.1980">
    <property type="entry name" value="Nitrogenase molybdenum iron protein domain"/>
    <property type="match status" value="2"/>
</dbReference>
<evidence type="ECO:0000256" key="4">
    <source>
        <dbReference type="ARBA" id="ARBA00022729"/>
    </source>
</evidence>
<accession>A0ABT9VVR3</accession>
<feature type="coiled-coil region" evidence="5">
    <location>
        <begin position="184"/>
        <end position="218"/>
    </location>
</feature>
<sequence length="338" mass="37934">MIKKYWLVGTILLLSVVLVACNGGEATDVGNSGEMTNSELEAGIENENEGDQLESEVYPLTIQHAKGEEVIHEKPERVAIIFEWFNTDNLLSLDIEPIAMTNDPAWYGNDLGIASYLVDELEGIELLGSRESADVEKLTLANPDLILSVNVPFLDKQYDQFKQIAPTLMLDNYRGDWKDYHRQIAAIFGKEKEAEETIQRLEEKAQHARQELEGSIGEDSLAVVQLLPKTIRLYAQDGINELLYDDLGITPVPEAVQAQGVEEISLESLADINPDRILLYWTQAEELAEIEKSGVWQGLKAVQNGNVYFPERTVEWNPHAPIGRDVLLDQIVETFRAN</sequence>
<evidence type="ECO:0000256" key="1">
    <source>
        <dbReference type="ARBA" id="ARBA00004193"/>
    </source>
</evidence>
<keyword evidence="5" id="KW-0175">Coiled coil</keyword>
<dbReference type="PROSITE" id="PS51257">
    <property type="entry name" value="PROKAR_LIPOPROTEIN"/>
    <property type="match status" value="1"/>
</dbReference>
<evidence type="ECO:0000256" key="5">
    <source>
        <dbReference type="SAM" id="Coils"/>
    </source>
</evidence>
<organism evidence="8 9">
    <name type="scientific">Caldalkalibacillus horti</name>
    <dbReference type="NCBI Taxonomy" id="77523"/>
    <lineage>
        <taxon>Bacteria</taxon>
        <taxon>Bacillati</taxon>
        <taxon>Bacillota</taxon>
        <taxon>Bacilli</taxon>
        <taxon>Bacillales</taxon>
        <taxon>Bacillaceae</taxon>
        <taxon>Caldalkalibacillus</taxon>
    </lineage>
</organism>
<dbReference type="PANTHER" id="PTHR30532:SF1">
    <property type="entry name" value="IRON(3+)-HYDROXAMATE-BINDING PROTEIN FHUD"/>
    <property type="match status" value="1"/>
</dbReference>
<dbReference type="PROSITE" id="PS50983">
    <property type="entry name" value="FE_B12_PBP"/>
    <property type="match status" value="1"/>
</dbReference>
<dbReference type="PANTHER" id="PTHR30532">
    <property type="entry name" value="IRON III DICITRATE-BINDING PERIPLASMIC PROTEIN"/>
    <property type="match status" value="1"/>
</dbReference>
<dbReference type="Pfam" id="PF01497">
    <property type="entry name" value="Peripla_BP_2"/>
    <property type="match status" value="1"/>
</dbReference>
<keyword evidence="4 6" id="KW-0732">Signal</keyword>
<gene>
    <name evidence="8" type="ORF">J2S11_000874</name>
</gene>
<evidence type="ECO:0000256" key="2">
    <source>
        <dbReference type="ARBA" id="ARBA00008814"/>
    </source>
</evidence>
<dbReference type="Proteomes" id="UP001235840">
    <property type="component" value="Unassembled WGS sequence"/>
</dbReference>
<evidence type="ECO:0000259" key="7">
    <source>
        <dbReference type="PROSITE" id="PS50983"/>
    </source>
</evidence>
<feature type="domain" description="Fe/B12 periplasmic-binding" evidence="7">
    <location>
        <begin position="78"/>
        <end position="338"/>
    </location>
</feature>
<name>A0ABT9VVR3_9BACI</name>
<dbReference type="CDD" id="cd01146">
    <property type="entry name" value="FhuD"/>
    <property type="match status" value="1"/>
</dbReference>
<dbReference type="InterPro" id="IPR002491">
    <property type="entry name" value="ABC_transptr_periplasmic_BD"/>
</dbReference>
<evidence type="ECO:0000313" key="9">
    <source>
        <dbReference type="Proteomes" id="UP001235840"/>
    </source>
</evidence>
<comment type="subcellular location">
    <subcellularLocation>
        <location evidence="1">Cell membrane</location>
        <topology evidence="1">Lipid-anchor</topology>
    </subcellularLocation>
</comment>
<reference evidence="8 9" key="1">
    <citation type="submission" date="2023-07" db="EMBL/GenBank/DDBJ databases">
        <title>Genomic Encyclopedia of Type Strains, Phase IV (KMG-IV): sequencing the most valuable type-strain genomes for metagenomic binning, comparative biology and taxonomic classification.</title>
        <authorList>
            <person name="Goeker M."/>
        </authorList>
    </citation>
    <scope>NUCLEOTIDE SEQUENCE [LARGE SCALE GENOMIC DNA]</scope>
    <source>
        <strain evidence="8 9">DSM 12751</strain>
    </source>
</reference>
<dbReference type="RefSeq" id="WP_307391386.1">
    <property type="nucleotide sequence ID" value="NZ_BAAADK010000010.1"/>
</dbReference>
<protein>
    <submittedName>
        <fullName evidence="8">Iron complex transport system substrate-binding protein</fullName>
    </submittedName>
</protein>
<comment type="caution">
    <text evidence="8">The sequence shown here is derived from an EMBL/GenBank/DDBJ whole genome shotgun (WGS) entry which is preliminary data.</text>
</comment>
<keyword evidence="9" id="KW-1185">Reference proteome</keyword>
<keyword evidence="3" id="KW-0813">Transport</keyword>
<evidence type="ECO:0000313" key="8">
    <source>
        <dbReference type="EMBL" id="MDQ0164974.1"/>
    </source>
</evidence>
<evidence type="ECO:0000256" key="6">
    <source>
        <dbReference type="SAM" id="SignalP"/>
    </source>
</evidence>
<feature type="chain" id="PRO_5046942750" evidence="6">
    <location>
        <begin position="21"/>
        <end position="338"/>
    </location>
</feature>
<comment type="similarity">
    <text evidence="2">Belongs to the bacterial solute-binding protein 8 family.</text>
</comment>
<dbReference type="EMBL" id="JAUSTY010000003">
    <property type="protein sequence ID" value="MDQ0164974.1"/>
    <property type="molecule type" value="Genomic_DNA"/>
</dbReference>
<dbReference type="SUPFAM" id="SSF53807">
    <property type="entry name" value="Helical backbone' metal receptor"/>
    <property type="match status" value="1"/>
</dbReference>
<dbReference type="InterPro" id="IPR051313">
    <property type="entry name" value="Bact_iron-sidero_bind"/>
</dbReference>
<feature type="signal peptide" evidence="6">
    <location>
        <begin position="1"/>
        <end position="20"/>
    </location>
</feature>